<feature type="domain" description="Protein kinase" evidence="1">
    <location>
        <begin position="193"/>
        <end position="460"/>
    </location>
</feature>
<dbReference type="PANTHER" id="PTHR44329">
    <property type="entry name" value="SERINE/THREONINE-PROTEIN KINASE TNNI3K-RELATED"/>
    <property type="match status" value="1"/>
</dbReference>
<name>A0A0H2RY32_9AGAM</name>
<dbReference type="GO" id="GO:0005524">
    <property type="term" value="F:ATP binding"/>
    <property type="evidence" value="ECO:0007669"/>
    <property type="project" value="InterPro"/>
</dbReference>
<reference evidence="2 3" key="1">
    <citation type="submission" date="2015-04" db="EMBL/GenBank/DDBJ databases">
        <title>Complete genome sequence of Schizopora paradoxa KUC8140, a cosmopolitan wood degrader in East Asia.</title>
        <authorList>
            <consortium name="DOE Joint Genome Institute"/>
            <person name="Min B."/>
            <person name="Park H."/>
            <person name="Jang Y."/>
            <person name="Kim J.-J."/>
            <person name="Kim K.H."/>
            <person name="Pangilinan J."/>
            <person name="Lipzen A."/>
            <person name="Riley R."/>
            <person name="Grigoriev I.V."/>
            <person name="Spatafora J.W."/>
            <person name="Choi I.-G."/>
        </authorList>
    </citation>
    <scope>NUCLEOTIDE SEQUENCE [LARGE SCALE GENOMIC DNA]</scope>
    <source>
        <strain evidence="2 3">KUC8140</strain>
    </source>
</reference>
<keyword evidence="2" id="KW-0418">Kinase</keyword>
<gene>
    <name evidence="2" type="ORF">SCHPADRAFT_937689</name>
</gene>
<dbReference type="Pfam" id="PF07714">
    <property type="entry name" value="PK_Tyr_Ser-Thr"/>
    <property type="match status" value="2"/>
</dbReference>
<dbReference type="EMBL" id="KQ085913">
    <property type="protein sequence ID" value="KLO16659.1"/>
    <property type="molecule type" value="Genomic_DNA"/>
</dbReference>
<protein>
    <submittedName>
        <fullName evidence="2">Kinase-like protein</fullName>
    </submittedName>
</protein>
<accession>A0A0H2RY32</accession>
<dbReference type="Gene3D" id="1.10.510.10">
    <property type="entry name" value="Transferase(Phosphotransferase) domain 1"/>
    <property type="match status" value="2"/>
</dbReference>
<keyword evidence="3" id="KW-1185">Reference proteome</keyword>
<dbReference type="InterPro" id="IPR011009">
    <property type="entry name" value="Kinase-like_dom_sf"/>
</dbReference>
<dbReference type="InParanoid" id="A0A0H2RY32"/>
<dbReference type="GO" id="GO:0004674">
    <property type="term" value="F:protein serine/threonine kinase activity"/>
    <property type="evidence" value="ECO:0007669"/>
    <property type="project" value="TreeGrafter"/>
</dbReference>
<feature type="domain" description="Protein kinase" evidence="1">
    <location>
        <begin position="467"/>
        <end position="738"/>
    </location>
</feature>
<evidence type="ECO:0000313" key="2">
    <source>
        <dbReference type="EMBL" id="KLO16659.1"/>
    </source>
</evidence>
<dbReference type="InterPro" id="IPR008266">
    <property type="entry name" value="Tyr_kinase_AS"/>
</dbReference>
<evidence type="ECO:0000259" key="1">
    <source>
        <dbReference type="PROSITE" id="PS50011"/>
    </source>
</evidence>
<sequence>MADLIAPMFLQRSASNVYEQLNIIFRGSESHIQDSSHLFCLVLPTANTQLKEFAKLSTLRSYIHQADVARVLENIEIAIDALMTILPSVDPILKEDLESQKEIINTDRSADGIQLRRLLRDALRKEPLNDLSHEEIHVLVGALKIELSSSSISPDIAQLYEQVLARIEPELENQTKQGDPDNLFEDLTGKVVRISDVPVARGAITTVWSGELFGKPVSIFTAMQSSQRVSDEDLDAIKDGMVWSTFRHKNVLPLLGIIRNFGKYHIALVTPWMVNGTVIEYLRKNPGADRLKIITDFVRGLAYLHTLNPPYVHGILTESVLLVDEHGNGILAGFASTMFESSIISKIRYQAPESYSFVQNGSELKHDIYSFAMVVLSILTGNKPFSYFNSGYSIISAVKSGQRPPRPNQTLVHRALDDKLWDIIVRCWSQDPDERPSASQILQELEDLRRLPDLDVHDLTNVVRLYESVHSITASGGFGDVRRGFVLDYGPVALKTLVVKGQAQPELRRFRREATIWSKLQHPNILPFLGVADIMGLSTCLVSPWKQNGNCTEYLKVRGLANHIPIIAGICRGLVYLHGQNPPVIHGDLRGANVLIGDDEQPLLCDFGLAVIVEDLANMPISSALQGSGNPRWMAPELLIGEEIVSPQSDVWSLGMVMLEIFTLDIPFCDLKGYPQVILTLHGQGRPTRPGIEASNRGLTDDIWALMMFCWAQSPHDRPSAVEALQMLEQRSVKETMLSVFGSGQDAHMSDSNALVP</sequence>
<proteinExistence type="predicted"/>
<dbReference type="InterPro" id="IPR000719">
    <property type="entry name" value="Prot_kinase_dom"/>
</dbReference>
<dbReference type="SUPFAM" id="SSF56112">
    <property type="entry name" value="Protein kinase-like (PK-like)"/>
    <property type="match status" value="2"/>
</dbReference>
<dbReference type="STRING" id="27342.A0A0H2RY32"/>
<dbReference type="OrthoDB" id="4062651at2759"/>
<dbReference type="PROSITE" id="PS50011">
    <property type="entry name" value="PROTEIN_KINASE_DOM"/>
    <property type="match status" value="2"/>
</dbReference>
<keyword evidence="2" id="KW-0808">Transferase</keyword>
<dbReference type="Proteomes" id="UP000053477">
    <property type="component" value="Unassembled WGS sequence"/>
</dbReference>
<dbReference type="PROSITE" id="PS00109">
    <property type="entry name" value="PROTEIN_KINASE_TYR"/>
    <property type="match status" value="1"/>
</dbReference>
<evidence type="ECO:0000313" key="3">
    <source>
        <dbReference type="Proteomes" id="UP000053477"/>
    </source>
</evidence>
<dbReference type="AlphaFoldDB" id="A0A0H2RY32"/>
<dbReference type="InterPro" id="IPR051681">
    <property type="entry name" value="Ser/Thr_Kinases-Pseudokinases"/>
</dbReference>
<organism evidence="2 3">
    <name type="scientific">Schizopora paradoxa</name>
    <dbReference type="NCBI Taxonomy" id="27342"/>
    <lineage>
        <taxon>Eukaryota</taxon>
        <taxon>Fungi</taxon>
        <taxon>Dikarya</taxon>
        <taxon>Basidiomycota</taxon>
        <taxon>Agaricomycotina</taxon>
        <taxon>Agaricomycetes</taxon>
        <taxon>Hymenochaetales</taxon>
        <taxon>Schizoporaceae</taxon>
        <taxon>Schizopora</taxon>
    </lineage>
</organism>
<dbReference type="InterPro" id="IPR001245">
    <property type="entry name" value="Ser-Thr/Tyr_kinase_cat_dom"/>
</dbReference>